<comment type="caution">
    <text evidence="2">The sequence shown here is derived from an EMBL/GenBank/DDBJ whole genome shotgun (WGS) entry which is preliminary data.</text>
</comment>
<evidence type="ECO:0000313" key="2">
    <source>
        <dbReference type="EMBL" id="GMF19883.1"/>
    </source>
</evidence>
<feature type="compositionally biased region" description="Polar residues" evidence="1">
    <location>
        <begin position="315"/>
        <end position="341"/>
    </location>
</feature>
<reference evidence="2" key="1">
    <citation type="submission" date="2023-04" db="EMBL/GenBank/DDBJ databases">
        <title>Phytophthora lilii NBRC 32176.</title>
        <authorList>
            <person name="Ichikawa N."/>
            <person name="Sato H."/>
            <person name="Tonouchi N."/>
        </authorList>
    </citation>
    <scope>NUCLEOTIDE SEQUENCE</scope>
    <source>
        <strain evidence="2">NBRC 32176</strain>
    </source>
</reference>
<dbReference type="OrthoDB" id="168298at2759"/>
<evidence type="ECO:0000313" key="3">
    <source>
        <dbReference type="Proteomes" id="UP001165083"/>
    </source>
</evidence>
<dbReference type="AlphaFoldDB" id="A0A9W6TSU1"/>
<feature type="compositionally biased region" description="Basic and acidic residues" evidence="1">
    <location>
        <begin position="291"/>
        <end position="301"/>
    </location>
</feature>
<organism evidence="2 3">
    <name type="scientific">Phytophthora lilii</name>
    <dbReference type="NCBI Taxonomy" id="2077276"/>
    <lineage>
        <taxon>Eukaryota</taxon>
        <taxon>Sar</taxon>
        <taxon>Stramenopiles</taxon>
        <taxon>Oomycota</taxon>
        <taxon>Peronosporomycetes</taxon>
        <taxon>Peronosporales</taxon>
        <taxon>Peronosporaceae</taxon>
        <taxon>Phytophthora</taxon>
    </lineage>
</organism>
<name>A0A9W6TSU1_9STRA</name>
<sequence length="599" mass="68060">MMTNDSHNSDTNSGGGIDNLIIEDPSELRPEGLDDSEVSDGSSTSRVIDSATTYARSPAAARFWWKKATLASPSIGLANSTPDNAQLVEAVADRLYDKDLYLFAADFYGQALVSGVEKEFVPSVRFRYRYLIALLAFVGPQGPVAHLNLCRSVAWSLAQAFRRQNDYTVHAGCFKDPDYYRMRVVYFTSFPAIYRVVFAWIDGPAGRIARWWRHQWTKLHPLQPDNLNAAPPLLSNARTKSRTNSNARRKRHPTSPIRNCQSWDHARSRLYGKAPGTSPTAPTRNHKKAPVRRELPTEPRSRGKAKTIPSRLVPAQQQSEFLTKAASNNDTPPTHENQQFRGEQIKNPIENSHNVIQVRTLTKKSNEFKGRSPTKRFFSVGWVIVLLYYEDPTKERQLSVHVENESMDNQPVLRSSSTSLLDIYPLQIPSTEAFVSTCGREPGFADFDLNEVGKFARLAHYRARVLTGKHIHISSLDHANVKPQWLQDLERVVALVQSQEQRALVSGKVIVQGDSIAHLSEVHTRVVLQITALYRQYTNDFGETSFTRRLRSLTRKLVEWRYSRISEVIAVLDDAKTIALLEEKQRNLEFYHVHERDQQ</sequence>
<evidence type="ECO:0000256" key="1">
    <source>
        <dbReference type="SAM" id="MobiDB-lite"/>
    </source>
</evidence>
<dbReference type="Proteomes" id="UP001165083">
    <property type="component" value="Unassembled WGS sequence"/>
</dbReference>
<gene>
    <name evidence="2" type="ORF">Plil01_000764800</name>
</gene>
<feature type="compositionally biased region" description="Polar residues" evidence="1">
    <location>
        <begin position="236"/>
        <end position="246"/>
    </location>
</feature>
<feature type="compositionally biased region" description="Polar residues" evidence="1">
    <location>
        <begin position="1"/>
        <end position="12"/>
    </location>
</feature>
<accession>A0A9W6TSU1</accession>
<dbReference type="EMBL" id="BSXW01000357">
    <property type="protein sequence ID" value="GMF19883.1"/>
    <property type="molecule type" value="Genomic_DNA"/>
</dbReference>
<proteinExistence type="predicted"/>
<feature type="region of interest" description="Disordered" evidence="1">
    <location>
        <begin position="227"/>
        <end position="352"/>
    </location>
</feature>
<protein>
    <submittedName>
        <fullName evidence="2">Unnamed protein product</fullName>
    </submittedName>
</protein>
<feature type="region of interest" description="Disordered" evidence="1">
    <location>
        <begin position="1"/>
        <end position="22"/>
    </location>
</feature>
<keyword evidence="3" id="KW-1185">Reference proteome</keyword>